<proteinExistence type="inferred from homology"/>
<dbReference type="PANTHER" id="PTHR12225:SF0">
    <property type="entry name" value="PROTEASOMAL UBIQUITIN RECEPTOR ADRM1"/>
    <property type="match status" value="1"/>
</dbReference>
<dbReference type="OrthoDB" id="340431at2759"/>
<dbReference type="GO" id="GO:0061133">
    <property type="term" value="F:endopeptidase activator activity"/>
    <property type="evidence" value="ECO:0007669"/>
    <property type="project" value="TreeGrafter"/>
</dbReference>
<keyword evidence="5" id="KW-0647">Proteasome</keyword>
<keyword evidence="13" id="KW-1185">Reference proteome</keyword>
<sequence>MTGVFRSYYGWNGARKLRNRDCSLFCLYHHCGLEMALSASPLFGSPDTRGQQRNLLEFRAGKMFMSTGNMVHPDKRKGLVYMYQSSDGLMHFCWKDRTSGAVEDDLIIFPEDCEYKAVPQCKTGRVFVLKFTSSSRKQFFWMQEPKTDKDEEFSAKVNEYLNTPPSARAARRIRHNAEAPSTAGGGSSSSAAAAAAAAIAGSGAGSGRDPMSEENLQSMLMNLNQDQLIELFGGVGGLGQLLGVNRARTNAALQQAMNSARSGGSAGGTRTSGRTGSTGASTAGDTATGPAAVTASAGRDTNNNPPGGAAAGASKPPIQLTDLQNILKGIKTPGEEAASPKVDLSAALNSESLKSILDNPEFMAALAEHVPEMEGKAATEEVKDTVRSPQFQQAVELFSSALQSGQLGPVIQQFGLGAEAVKAANKGDLEAFLRALDTAAPKKSDEGASKKPDKKDDADADMAE</sequence>
<feature type="domain" description="Pru" evidence="11">
    <location>
        <begin position="50"/>
        <end position="164"/>
    </location>
</feature>
<dbReference type="FunFam" id="1.10.2020.20:FF:000001">
    <property type="entry name" value="Proteasomal ubiquitin receptor ADRM1"/>
    <property type="match status" value="1"/>
</dbReference>
<dbReference type="Gene3D" id="1.10.2020.20">
    <property type="match status" value="1"/>
</dbReference>
<dbReference type="PANTHER" id="PTHR12225">
    <property type="entry name" value="ADHESION REGULATING MOLECULE 1 110 KDA CELL MEMBRANE GLYCOPROTEIN"/>
    <property type="match status" value="1"/>
</dbReference>
<evidence type="ECO:0000256" key="3">
    <source>
        <dbReference type="ARBA" id="ARBA00009216"/>
    </source>
</evidence>
<protein>
    <recommendedName>
        <fullName evidence="8">Proteasomal ubiquitin receptor ADRM1 homolog</fullName>
    </recommendedName>
</protein>
<evidence type="ECO:0000256" key="1">
    <source>
        <dbReference type="ARBA" id="ARBA00004123"/>
    </source>
</evidence>
<evidence type="ECO:0000313" key="13">
    <source>
        <dbReference type="Proteomes" id="UP000678499"/>
    </source>
</evidence>
<dbReference type="CDD" id="cd13314">
    <property type="entry name" value="PH_Rpn13"/>
    <property type="match status" value="1"/>
</dbReference>
<evidence type="ECO:0000256" key="8">
    <source>
        <dbReference type="ARBA" id="ARBA00070663"/>
    </source>
</evidence>
<dbReference type="InterPro" id="IPR006773">
    <property type="entry name" value="Rpn13/ADRM1"/>
</dbReference>
<dbReference type="GO" id="GO:0008541">
    <property type="term" value="C:proteasome regulatory particle, lid subcomplex"/>
    <property type="evidence" value="ECO:0007669"/>
    <property type="project" value="TreeGrafter"/>
</dbReference>
<dbReference type="FunFam" id="2.30.29.70:FF:000001">
    <property type="entry name" value="Proteasomal ubiquitin receptor ADRM1"/>
    <property type="match status" value="1"/>
</dbReference>
<evidence type="ECO:0000256" key="6">
    <source>
        <dbReference type="ARBA" id="ARBA00023242"/>
    </source>
</evidence>
<feature type="compositionally biased region" description="Low complexity" evidence="9">
    <location>
        <begin position="302"/>
        <end position="313"/>
    </location>
</feature>
<dbReference type="GO" id="GO:0005737">
    <property type="term" value="C:cytoplasm"/>
    <property type="evidence" value="ECO:0007669"/>
    <property type="project" value="UniProtKB-SubCell"/>
</dbReference>
<dbReference type="InterPro" id="IPR044867">
    <property type="entry name" value="DEUBAD_dom"/>
</dbReference>
<gene>
    <name evidence="12" type="ORF">NMOB1V02_LOCUS6209</name>
</gene>
<comment type="similarity">
    <text evidence="3">Belongs to the ADRM1 family.</text>
</comment>
<keyword evidence="6" id="KW-0539">Nucleus</keyword>
<feature type="region of interest" description="Disordered" evidence="9">
    <location>
        <begin position="438"/>
        <end position="464"/>
    </location>
</feature>
<name>A0A7R9BPZ9_9CRUS</name>
<dbReference type="PROSITE" id="PS51917">
    <property type="entry name" value="PRU"/>
    <property type="match status" value="1"/>
</dbReference>
<dbReference type="PROSITE" id="PS51916">
    <property type="entry name" value="DEUBAD"/>
    <property type="match status" value="1"/>
</dbReference>
<dbReference type="Pfam" id="PF16550">
    <property type="entry name" value="RPN13_C"/>
    <property type="match status" value="1"/>
</dbReference>
<organism evidence="12">
    <name type="scientific">Notodromas monacha</name>
    <dbReference type="NCBI Taxonomy" id="399045"/>
    <lineage>
        <taxon>Eukaryota</taxon>
        <taxon>Metazoa</taxon>
        <taxon>Ecdysozoa</taxon>
        <taxon>Arthropoda</taxon>
        <taxon>Crustacea</taxon>
        <taxon>Oligostraca</taxon>
        <taxon>Ostracoda</taxon>
        <taxon>Podocopa</taxon>
        <taxon>Podocopida</taxon>
        <taxon>Cypridocopina</taxon>
        <taxon>Cypridoidea</taxon>
        <taxon>Cyprididae</taxon>
        <taxon>Notodromas</taxon>
    </lineage>
</organism>
<reference evidence="12" key="1">
    <citation type="submission" date="2020-11" db="EMBL/GenBank/DDBJ databases">
        <authorList>
            <person name="Tran Van P."/>
        </authorList>
    </citation>
    <scope>NUCLEOTIDE SEQUENCE</scope>
</reference>
<feature type="domain" description="DEUBAD" evidence="10">
    <location>
        <begin position="335"/>
        <end position="446"/>
    </location>
</feature>
<feature type="region of interest" description="Disordered" evidence="9">
    <location>
        <begin position="256"/>
        <end position="316"/>
    </location>
</feature>
<evidence type="ECO:0000256" key="2">
    <source>
        <dbReference type="ARBA" id="ARBA00004496"/>
    </source>
</evidence>
<evidence type="ECO:0000313" key="12">
    <source>
        <dbReference type="EMBL" id="CAD7278509.1"/>
    </source>
</evidence>
<dbReference type="Proteomes" id="UP000678499">
    <property type="component" value="Unassembled WGS sequence"/>
</dbReference>
<dbReference type="InterPro" id="IPR044868">
    <property type="entry name" value="Rpn13/ADRM1_Pru"/>
</dbReference>
<evidence type="ECO:0000256" key="7">
    <source>
        <dbReference type="ARBA" id="ARBA00054744"/>
    </source>
</evidence>
<evidence type="ECO:0000256" key="9">
    <source>
        <dbReference type="SAM" id="MobiDB-lite"/>
    </source>
</evidence>
<comment type="subcellular location">
    <subcellularLocation>
        <location evidence="2">Cytoplasm</location>
    </subcellularLocation>
    <subcellularLocation>
        <location evidence="1">Nucleus</location>
    </subcellularLocation>
</comment>
<dbReference type="EMBL" id="CAJPEX010001252">
    <property type="protein sequence ID" value="CAG0918661.1"/>
    <property type="molecule type" value="Genomic_DNA"/>
</dbReference>
<dbReference type="AlphaFoldDB" id="A0A7R9BPZ9"/>
<dbReference type="Gene3D" id="2.30.29.70">
    <property type="entry name" value="Proteasomal ubiquitin receptor Rpn13/ADRM1"/>
    <property type="match status" value="1"/>
</dbReference>
<keyword evidence="4" id="KW-0963">Cytoplasm</keyword>
<dbReference type="EMBL" id="OA883289">
    <property type="protein sequence ID" value="CAD7278509.1"/>
    <property type="molecule type" value="Genomic_DNA"/>
</dbReference>
<evidence type="ECO:0000259" key="11">
    <source>
        <dbReference type="PROSITE" id="PS51917"/>
    </source>
</evidence>
<dbReference type="InterPro" id="IPR032368">
    <property type="entry name" value="RPN13_DEUBAD"/>
</dbReference>
<feature type="compositionally biased region" description="Low complexity" evidence="9">
    <location>
        <begin position="259"/>
        <end position="295"/>
    </location>
</feature>
<dbReference type="Pfam" id="PF04683">
    <property type="entry name" value="Rpn13_ADRM1_Pru"/>
    <property type="match status" value="1"/>
</dbReference>
<evidence type="ECO:0000256" key="4">
    <source>
        <dbReference type="ARBA" id="ARBA00022490"/>
    </source>
</evidence>
<evidence type="ECO:0000259" key="10">
    <source>
        <dbReference type="PROSITE" id="PS51916"/>
    </source>
</evidence>
<feature type="compositionally biased region" description="Basic and acidic residues" evidence="9">
    <location>
        <begin position="440"/>
        <end position="457"/>
    </location>
</feature>
<evidence type="ECO:0000256" key="5">
    <source>
        <dbReference type="ARBA" id="ARBA00022942"/>
    </source>
</evidence>
<dbReference type="GO" id="GO:0070628">
    <property type="term" value="F:proteasome binding"/>
    <property type="evidence" value="ECO:0007669"/>
    <property type="project" value="TreeGrafter"/>
</dbReference>
<accession>A0A7R9BPZ9</accession>
<dbReference type="InterPro" id="IPR038633">
    <property type="entry name" value="Rpn13/ADRM1_Pru_sf"/>
</dbReference>
<dbReference type="GO" id="GO:0005634">
    <property type="term" value="C:nucleus"/>
    <property type="evidence" value="ECO:0007669"/>
    <property type="project" value="UniProtKB-SubCell"/>
</dbReference>
<dbReference type="InterPro" id="IPR038108">
    <property type="entry name" value="RPN13_DEUBAD_sf"/>
</dbReference>
<comment type="function">
    <text evidence="7">May function as a proteasomal ubiquitin receptor. May promote the deubiquitinating activity associated with the 26S proteasome.</text>
</comment>